<dbReference type="NCBIfam" id="TIGR03591">
    <property type="entry name" value="polynuc_phos"/>
    <property type="match status" value="1"/>
</dbReference>
<evidence type="ECO:0000313" key="9">
    <source>
        <dbReference type="EMBL" id="APT74515.1"/>
    </source>
</evidence>
<dbReference type="InterPro" id="IPR004087">
    <property type="entry name" value="KH_dom"/>
</dbReference>
<comment type="cofactor">
    <cofactor evidence="7">
        <name>Mg(2+)</name>
        <dbReference type="ChEBI" id="CHEBI:18420"/>
    </cofactor>
</comment>
<organism evidence="9 10">
    <name type="scientific">Thermosipho melanesiensis</name>
    <dbReference type="NCBI Taxonomy" id="46541"/>
    <lineage>
        <taxon>Bacteria</taxon>
        <taxon>Thermotogati</taxon>
        <taxon>Thermotogota</taxon>
        <taxon>Thermotogae</taxon>
        <taxon>Thermotogales</taxon>
        <taxon>Fervidobacteriaceae</taxon>
        <taxon>Thermosipho</taxon>
    </lineage>
</organism>
<dbReference type="InterPro" id="IPR036345">
    <property type="entry name" value="ExoRNase_PH_dom2_sf"/>
</dbReference>
<dbReference type="Pfam" id="PF00575">
    <property type="entry name" value="S1"/>
    <property type="match status" value="1"/>
</dbReference>
<keyword evidence="3 7" id="KW-0808">Transferase</keyword>
<evidence type="ECO:0000313" key="10">
    <source>
        <dbReference type="Proteomes" id="UP000185490"/>
    </source>
</evidence>
<comment type="catalytic activity">
    <reaction evidence="7">
        <text>RNA(n+1) + phosphate = RNA(n) + a ribonucleoside 5'-diphosphate</text>
        <dbReference type="Rhea" id="RHEA:22096"/>
        <dbReference type="Rhea" id="RHEA-COMP:14527"/>
        <dbReference type="Rhea" id="RHEA-COMP:17342"/>
        <dbReference type="ChEBI" id="CHEBI:43474"/>
        <dbReference type="ChEBI" id="CHEBI:57930"/>
        <dbReference type="ChEBI" id="CHEBI:140395"/>
        <dbReference type="EC" id="2.7.7.8"/>
    </reaction>
</comment>
<keyword evidence="5 7" id="KW-0479">Metal-binding</keyword>
<dbReference type="NCBIfam" id="NF008805">
    <property type="entry name" value="PRK11824.1"/>
    <property type="match status" value="1"/>
</dbReference>
<dbReference type="InterPro" id="IPR020568">
    <property type="entry name" value="Ribosomal_Su5_D2-typ_SF"/>
</dbReference>
<dbReference type="HAMAP" id="MF_01595">
    <property type="entry name" value="PNPase"/>
    <property type="match status" value="1"/>
</dbReference>
<reference evidence="9 10" key="1">
    <citation type="submission" date="2014-02" db="EMBL/GenBank/DDBJ databases">
        <title>Diversity of Thermotogales isolates from hydrothermal vents.</title>
        <authorList>
            <person name="Haverkamp T.H.A."/>
            <person name="Lossouarn J."/>
            <person name="Geslin C."/>
            <person name="Nesbo C.L."/>
        </authorList>
    </citation>
    <scope>NUCLEOTIDE SEQUENCE [LARGE SCALE GENOMIC DNA]</scope>
    <source>
        <strain evidence="9 10">431</strain>
    </source>
</reference>
<keyword evidence="7" id="KW-0460">Magnesium</keyword>
<dbReference type="InterPro" id="IPR012162">
    <property type="entry name" value="PNPase"/>
</dbReference>
<evidence type="ECO:0000256" key="2">
    <source>
        <dbReference type="ARBA" id="ARBA00022490"/>
    </source>
</evidence>
<dbReference type="InterPro" id="IPR015848">
    <property type="entry name" value="PNPase_PH_RNA-bd_bac/org-type"/>
</dbReference>
<dbReference type="RefSeq" id="WP_049750463.1">
    <property type="nucleotide sequence ID" value="NZ_CP007389.1"/>
</dbReference>
<dbReference type="Gene3D" id="3.30.1370.10">
    <property type="entry name" value="K Homology domain, type 1"/>
    <property type="match status" value="1"/>
</dbReference>
<comment type="subcellular location">
    <subcellularLocation>
        <location evidence="7">Cytoplasm</location>
    </subcellularLocation>
</comment>
<evidence type="ECO:0000256" key="5">
    <source>
        <dbReference type="ARBA" id="ARBA00022723"/>
    </source>
</evidence>
<keyword evidence="2 7" id="KW-0963">Cytoplasm</keyword>
<proteinExistence type="inferred from homology"/>
<dbReference type="Pfam" id="PF03725">
    <property type="entry name" value="RNase_PH_C"/>
    <property type="match status" value="2"/>
</dbReference>
<keyword evidence="4 7" id="KW-0548">Nucleotidyltransferase</keyword>
<gene>
    <name evidence="7" type="primary">pnp</name>
    <name evidence="9" type="ORF">BW47_08545</name>
</gene>
<dbReference type="CDD" id="cd11363">
    <property type="entry name" value="RNase_PH_PNPase_1"/>
    <property type="match status" value="1"/>
</dbReference>
<feature type="binding site" evidence="7">
    <location>
        <position position="492"/>
    </location>
    <ligand>
        <name>Mg(2+)</name>
        <dbReference type="ChEBI" id="CHEBI:18420"/>
    </ligand>
</feature>
<dbReference type="Proteomes" id="UP000185490">
    <property type="component" value="Chromosome"/>
</dbReference>
<dbReference type="InterPro" id="IPR027408">
    <property type="entry name" value="PNPase/RNase_PH_dom_sf"/>
</dbReference>
<dbReference type="SUPFAM" id="SSF50249">
    <property type="entry name" value="Nucleic acid-binding proteins"/>
    <property type="match status" value="1"/>
</dbReference>
<dbReference type="InterPro" id="IPR001247">
    <property type="entry name" value="ExoRNase_PH_dom1"/>
</dbReference>
<evidence type="ECO:0000256" key="6">
    <source>
        <dbReference type="ARBA" id="ARBA00022884"/>
    </source>
</evidence>
<dbReference type="PIRSF" id="PIRSF005499">
    <property type="entry name" value="PNPase"/>
    <property type="match status" value="1"/>
</dbReference>
<dbReference type="Pfam" id="PF03726">
    <property type="entry name" value="PNPase"/>
    <property type="match status" value="1"/>
</dbReference>
<dbReference type="InterPro" id="IPR036612">
    <property type="entry name" value="KH_dom_type_1_sf"/>
</dbReference>
<comment type="similarity">
    <text evidence="1 7">Belongs to the polyribonucleotide nucleotidyltransferase family.</text>
</comment>
<dbReference type="PROSITE" id="PS50126">
    <property type="entry name" value="S1"/>
    <property type="match status" value="1"/>
</dbReference>
<dbReference type="CDD" id="cd11364">
    <property type="entry name" value="RNase_PH_PNPase_2"/>
    <property type="match status" value="1"/>
</dbReference>
<feature type="binding site" evidence="7">
    <location>
        <position position="498"/>
    </location>
    <ligand>
        <name>Mg(2+)</name>
        <dbReference type="ChEBI" id="CHEBI:18420"/>
    </ligand>
</feature>
<dbReference type="InterPro" id="IPR003029">
    <property type="entry name" value="S1_domain"/>
</dbReference>
<keyword evidence="6 7" id="KW-0694">RNA-binding</keyword>
<dbReference type="CDD" id="cd02393">
    <property type="entry name" value="KH-I_PNPase"/>
    <property type="match status" value="1"/>
</dbReference>
<dbReference type="InterPro" id="IPR012340">
    <property type="entry name" value="NA-bd_OB-fold"/>
</dbReference>
<comment type="function">
    <text evidence="7">Involved in mRNA degradation. Catalyzes the phosphorolysis of single-stranded polyribonucleotides processively in the 3'- to 5'-direction.</text>
</comment>
<evidence type="ECO:0000256" key="3">
    <source>
        <dbReference type="ARBA" id="ARBA00022679"/>
    </source>
</evidence>
<dbReference type="InterPro" id="IPR004088">
    <property type="entry name" value="KH_dom_type_1"/>
</dbReference>
<keyword evidence="10" id="KW-1185">Reference proteome</keyword>
<evidence type="ECO:0000256" key="4">
    <source>
        <dbReference type="ARBA" id="ARBA00022695"/>
    </source>
</evidence>
<dbReference type="EMBL" id="CP007389">
    <property type="protein sequence ID" value="APT74515.1"/>
    <property type="molecule type" value="Genomic_DNA"/>
</dbReference>
<dbReference type="Gene3D" id="3.30.230.70">
    <property type="entry name" value="GHMP Kinase, N-terminal domain"/>
    <property type="match status" value="2"/>
</dbReference>
<dbReference type="InterPro" id="IPR015847">
    <property type="entry name" value="ExoRNase_PH_dom2"/>
</dbReference>
<name>A0ABN4UWN3_9BACT</name>
<dbReference type="SMART" id="SM00316">
    <property type="entry name" value="S1"/>
    <property type="match status" value="1"/>
</dbReference>
<sequence length="698" mass="77918">MKFREWSKEFFGRKLTIQYGKVAKQSSGAAWVQFGDSVVLATANISDRVIEGVDFVPLTVEYQEKFYAAGKIPGGFIKREGKPTESAILSARLIDRPIRPLFPKYLRNDVQLIVTVLSVDGDTPPDVTGIFAASLALNFSKIPFQGIVAGVRIGYVDGEFVIFPTEEQLKNSKLDIVVAGSKDAITMVEGEAKEVTEEEMVQALMVAHEAIKKLIEFEEEILREFNVEKMEIEEPKPKDELIGRFEELLVENELRKRLLIKEKLERSLKLKEYKEELISKIFEEFEIDDEEKLTQEMLLKELFDEKAKKLMRKIIINEGIRADGRTPEEIRPITCEVGVLPRTHGSALFTRGETQSLGIVTLGAPMEEQIVDTIMEEGTKRFILHYNFPPFSVGEVKPLRGPGRREIGHGHLAERALKAVAPDEEDFPYVVRVVSEILESNGSSSMATVCSGSLALMDAGVPIKTHVAGVAMGLIVDEENEVVLTDIQGLEDHWGDMDFKVAGTRNGITAFQMDCKIAGVGEELLKKALKQARVARMRILDIMFETIKEPRKSLSPYAPLIANIEIDPMKVGELIGPGGKVIKSIVKEFDVEISIDDVTGKVSVYGKDQNKVNQAIEYIKTLTREIEVGDMFEGKITRIEPYGLFVELMPGKIGLAHSSKLGNDSKEFRKKYKVGDVIKVVVVNIDDSGRIQLGKAEE</sequence>
<dbReference type="PANTHER" id="PTHR11252:SF0">
    <property type="entry name" value="POLYRIBONUCLEOTIDE NUCLEOTIDYLTRANSFERASE 1, MITOCHONDRIAL"/>
    <property type="match status" value="1"/>
</dbReference>
<dbReference type="SUPFAM" id="SSF54791">
    <property type="entry name" value="Eukaryotic type KH-domain (KH-domain type I)"/>
    <property type="match status" value="1"/>
</dbReference>
<accession>A0ABN4UWN3</accession>
<dbReference type="SUPFAM" id="SSF55666">
    <property type="entry name" value="Ribonuclease PH domain 2-like"/>
    <property type="match status" value="2"/>
</dbReference>
<feature type="domain" description="S1 motif" evidence="8">
    <location>
        <begin position="629"/>
        <end position="696"/>
    </location>
</feature>
<dbReference type="Pfam" id="PF00013">
    <property type="entry name" value="KH_1"/>
    <property type="match status" value="1"/>
</dbReference>
<dbReference type="PANTHER" id="PTHR11252">
    <property type="entry name" value="POLYRIBONUCLEOTIDE NUCLEOTIDYLTRANSFERASE"/>
    <property type="match status" value="1"/>
</dbReference>
<evidence type="ECO:0000256" key="1">
    <source>
        <dbReference type="ARBA" id="ARBA00007404"/>
    </source>
</evidence>
<dbReference type="PROSITE" id="PS50084">
    <property type="entry name" value="KH_TYPE_1"/>
    <property type="match status" value="1"/>
</dbReference>
<dbReference type="SUPFAM" id="SSF54211">
    <property type="entry name" value="Ribosomal protein S5 domain 2-like"/>
    <property type="match status" value="2"/>
</dbReference>
<dbReference type="SMART" id="SM00322">
    <property type="entry name" value="KH"/>
    <property type="match status" value="1"/>
</dbReference>
<evidence type="ECO:0000256" key="7">
    <source>
        <dbReference type="HAMAP-Rule" id="MF_01595"/>
    </source>
</evidence>
<dbReference type="Pfam" id="PF01138">
    <property type="entry name" value="RNase_PH"/>
    <property type="match status" value="2"/>
</dbReference>
<evidence type="ECO:0000259" key="8">
    <source>
        <dbReference type="PROSITE" id="PS50126"/>
    </source>
</evidence>
<dbReference type="EC" id="2.7.7.8" evidence="7"/>
<dbReference type="Gene3D" id="2.40.50.140">
    <property type="entry name" value="Nucleic acid-binding proteins"/>
    <property type="match status" value="1"/>
</dbReference>
<protein>
    <recommendedName>
        <fullName evidence="7">Polyribonucleotide nucleotidyltransferase</fullName>
        <ecNumber evidence="7">2.7.7.8</ecNumber>
    </recommendedName>
    <alternativeName>
        <fullName evidence="7">Polynucleotide phosphorylase</fullName>
        <shortName evidence="7">PNPase</shortName>
    </alternativeName>
</protein>